<feature type="compositionally biased region" description="Basic and acidic residues" evidence="1">
    <location>
        <begin position="93"/>
        <end position="103"/>
    </location>
</feature>
<accession>A0AA38REN9</accession>
<keyword evidence="3" id="KW-1185">Reference proteome</keyword>
<feature type="compositionally biased region" description="Polar residues" evidence="1">
    <location>
        <begin position="1"/>
        <end position="15"/>
    </location>
</feature>
<evidence type="ECO:0000313" key="2">
    <source>
        <dbReference type="EMBL" id="KAJ9134011.1"/>
    </source>
</evidence>
<reference evidence="2" key="1">
    <citation type="submission" date="2022-07" db="EMBL/GenBank/DDBJ databases">
        <title>Fungi with potential for degradation of polypropylene.</title>
        <authorList>
            <person name="Gostincar C."/>
        </authorList>
    </citation>
    <scope>NUCLEOTIDE SEQUENCE</scope>
    <source>
        <strain evidence="2">EXF-13308</strain>
    </source>
</reference>
<feature type="region of interest" description="Disordered" evidence="1">
    <location>
        <begin position="357"/>
        <end position="497"/>
    </location>
</feature>
<gene>
    <name evidence="2" type="ORF">NKR23_g10444</name>
</gene>
<dbReference type="EMBL" id="JANBVO010000046">
    <property type="protein sequence ID" value="KAJ9134011.1"/>
    <property type="molecule type" value="Genomic_DNA"/>
</dbReference>
<feature type="region of interest" description="Disordered" evidence="1">
    <location>
        <begin position="1"/>
        <end position="184"/>
    </location>
</feature>
<protein>
    <submittedName>
        <fullName evidence="2">PH domain-containing protein</fullName>
    </submittedName>
</protein>
<feature type="compositionally biased region" description="Polar residues" evidence="1">
    <location>
        <begin position="115"/>
        <end position="134"/>
    </location>
</feature>
<feature type="compositionally biased region" description="Basic and acidic residues" evidence="1">
    <location>
        <begin position="73"/>
        <end position="85"/>
    </location>
</feature>
<feature type="compositionally biased region" description="Polar residues" evidence="1">
    <location>
        <begin position="45"/>
        <end position="72"/>
    </location>
</feature>
<dbReference type="Proteomes" id="UP001174694">
    <property type="component" value="Unassembled WGS sequence"/>
</dbReference>
<organism evidence="2 3">
    <name type="scientific">Pleurostoma richardsiae</name>
    <dbReference type="NCBI Taxonomy" id="41990"/>
    <lineage>
        <taxon>Eukaryota</taxon>
        <taxon>Fungi</taxon>
        <taxon>Dikarya</taxon>
        <taxon>Ascomycota</taxon>
        <taxon>Pezizomycotina</taxon>
        <taxon>Sordariomycetes</taxon>
        <taxon>Sordariomycetidae</taxon>
        <taxon>Calosphaeriales</taxon>
        <taxon>Pleurostomataceae</taxon>
        <taxon>Pleurostoma</taxon>
    </lineage>
</organism>
<proteinExistence type="predicted"/>
<feature type="compositionally biased region" description="Pro residues" evidence="1">
    <location>
        <begin position="460"/>
        <end position="476"/>
    </location>
</feature>
<dbReference type="AlphaFoldDB" id="A0AA38REN9"/>
<name>A0AA38REN9_9PEZI</name>
<feature type="compositionally biased region" description="Basic and acidic residues" evidence="1">
    <location>
        <begin position="168"/>
        <end position="181"/>
    </location>
</feature>
<comment type="caution">
    <text evidence="2">The sequence shown here is derived from an EMBL/GenBank/DDBJ whole genome shotgun (WGS) entry which is preliminary data.</text>
</comment>
<evidence type="ECO:0000313" key="3">
    <source>
        <dbReference type="Proteomes" id="UP001174694"/>
    </source>
</evidence>
<feature type="compositionally biased region" description="Low complexity" evidence="1">
    <location>
        <begin position="415"/>
        <end position="432"/>
    </location>
</feature>
<feature type="compositionally biased region" description="Polar residues" evidence="1">
    <location>
        <begin position="222"/>
        <end position="236"/>
    </location>
</feature>
<feature type="compositionally biased region" description="Low complexity" evidence="1">
    <location>
        <begin position="357"/>
        <end position="373"/>
    </location>
</feature>
<feature type="region of interest" description="Disordered" evidence="1">
    <location>
        <begin position="209"/>
        <end position="302"/>
    </location>
</feature>
<feature type="compositionally biased region" description="Polar residues" evidence="1">
    <location>
        <begin position="272"/>
        <end position="294"/>
    </location>
</feature>
<evidence type="ECO:0000256" key="1">
    <source>
        <dbReference type="SAM" id="MobiDB-lite"/>
    </source>
</evidence>
<sequence>MASPQSESSVGSFHNQGLDDAAFTQVHPLDMSRQRTPQPEGYVQRQGTQRSQASSHYDDASSTTSPDYASTRKSSETQDSMERPRAGVLRTVGDQEHQERRQDPASGFGIPQINFGPTLNYGSPNLPHSKTPTGMTPPAPLGAQFAQRPYSPVGPRRPTGVASPGPAEHTHQRQESDDTIRRSVAWQPGVAVSAARDGALSPEEFVQQRAAAAAAPLYAHQRTPSGNTVAQPLRNTPTPPLKRTGSQDYLNGLGGDGNGRHSRSGSVDVLQRPSSQGSTNVLGRSGSGDFSSHLSAREQEHLARATGSPLISMAGNSRPAQNGGLVGAIEARERERAQMKQGVSSQAVQHAINQRQQQQQQMYGGPQNMGMGNSSNMGQAMGLPSPSAYGNPTMFRGQGPPSQRPPPLQNVGYGPPQSYASPMSPMSPMSGPYAQAGGFSRPLRPQGTSPHPGQQGGYYGPPPQGRYSPAPRPGTPGTPGNMGPLGQGTHPYQGQAF</sequence>